<dbReference type="InterPro" id="IPR042266">
    <property type="entry name" value="PPPDE_sf"/>
</dbReference>
<dbReference type="GO" id="GO:0006508">
    <property type="term" value="P:proteolysis"/>
    <property type="evidence" value="ECO:0007669"/>
    <property type="project" value="UniProtKB-KW"/>
</dbReference>
<dbReference type="Pfam" id="PF05903">
    <property type="entry name" value="Peptidase_C97"/>
    <property type="match status" value="1"/>
</dbReference>
<dbReference type="GO" id="GO:0101005">
    <property type="term" value="F:deubiquitinase activity"/>
    <property type="evidence" value="ECO:0007669"/>
    <property type="project" value="TreeGrafter"/>
</dbReference>
<keyword evidence="3" id="KW-0378">Hydrolase</keyword>
<protein>
    <submittedName>
        <fullName evidence="5">Bifunctional PPPDE peptidase domain/PPPDE peptidase domain superfamily</fullName>
    </submittedName>
</protein>
<comment type="similarity">
    <text evidence="1">Belongs to the DeSI family.</text>
</comment>
<dbReference type="PANTHER" id="PTHR12378">
    <property type="entry name" value="DESUMOYLATING ISOPEPTIDASE"/>
    <property type="match status" value="1"/>
</dbReference>
<dbReference type="SMART" id="SM01179">
    <property type="entry name" value="DUF862"/>
    <property type="match status" value="1"/>
</dbReference>
<proteinExistence type="inferred from homology"/>
<sequence length="324" mass="35423">MKWSSEMVAEKVPIVRTSSLASVCHSSESPTSAIYTANWAQKNAASAQSIAISALSSADIDIKSTKQKQLLQQQPLSGRAGAPSSGAYRLLADDRKIAVVHKQVVPGKNVIRRGFSDDVGNIQTSPRIIRQTSQRVNSARAGTCATEFGHVYLNIYDLEAVNKVINVVAGTFGAGAYHAGVEIYGAEYNFGYTRNGGSGVVQSYPRCHPSHVYRKTIDLGKTPLTPKQVLALVETVKPLWPGASYDILKRNCLNFADDFCHRLQVGGIPSWVMGLQNKINWTRDSFNSGAAKLKVSPIAIRVTSFRNLMKRWGLPELLELYNVN</sequence>
<dbReference type="AlphaFoldDB" id="A0AAD9PHU6"/>
<dbReference type="KEGG" id="bdw:94335441"/>
<dbReference type="RefSeq" id="XP_067804980.1">
    <property type="nucleotide sequence ID" value="XM_067946189.1"/>
</dbReference>
<dbReference type="InterPro" id="IPR008580">
    <property type="entry name" value="PPPDE_dom"/>
</dbReference>
<dbReference type="PROSITE" id="PS51858">
    <property type="entry name" value="PPPDE"/>
    <property type="match status" value="1"/>
</dbReference>
<dbReference type="Gene3D" id="3.90.1720.30">
    <property type="entry name" value="PPPDE domains"/>
    <property type="match status" value="1"/>
</dbReference>
<keyword evidence="2" id="KW-0645">Protease</keyword>
<feature type="domain" description="PPPDE" evidence="4">
    <location>
        <begin position="149"/>
        <end position="281"/>
    </location>
</feature>
<gene>
    <name evidence="6" type="ORF">BdWA1_001143</name>
    <name evidence="5" type="ORF">BdWA1_003584</name>
</gene>
<dbReference type="PANTHER" id="PTHR12378:SF80">
    <property type="entry name" value="IP06716P-RELATED"/>
    <property type="match status" value="1"/>
</dbReference>
<evidence type="ECO:0000256" key="3">
    <source>
        <dbReference type="ARBA" id="ARBA00022801"/>
    </source>
</evidence>
<evidence type="ECO:0000313" key="5">
    <source>
        <dbReference type="EMBL" id="KAK2194955.1"/>
    </source>
</evidence>
<dbReference type="Proteomes" id="UP001214638">
    <property type="component" value="Unassembled WGS sequence"/>
</dbReference>
<evidence type="ECO:0000259" key="4">
    <source>
        <dbReference type="PROSITE" id="PS51858"/>
    </source>
</evidence>
<comment type="caution">
    <text evidence="5">The sequence shown here is derived from an EMBL/GenBank/DDBJ whole genome shotgun (WGS) entry which is preliminary data.</text>
</comment>
<dbReference type="GO" id="GO:0016579">
    <property type="term" value="P:protein deubiquitination"/>
    <property type="evidence" value="ECO:0007669"/>
    <property type="project" value="TreeGrafter"/>
</dbReference>
<reference evidence="5" key="1">
    <citation type="journal article" date="2023" name="Nat. Microbiol.">
        <title>Babesia duncani multi-omics identifies virulence factors and drug targets.</title>
        <authorList>
            <person name="Singh P."/>
            <person name="Lonardi S."/>
            <person name="Liang Q."/>
            <person name="Vydyam P."/>
            <person name="Khabirova E."/>
            <person name="Fang T."/>
            <person name="Gihaz S."/>
            <person name="Thekkiniath J."/>
            <person name="Munshi M."/>
            <person name="Abel S."/>
            <person name="Ciampossin L."/>
            <person name="Batugedara G."/>
            <person name="Gupta M."/>
            <person name="Lu X.M."/>
            <person name="Lenz T."/>
            <person name="Chakravarty S."/>
            <person name="Cornillot E."/>
            <person name="Hu Y."/>
            <person name="Ma W."/>
            <person name="Gonzalez L.M."/>
            <person name="Sanchez S."/>
            <person name="Estrada K."/>
            <person name="Sanchez-Flores A."/>
            <person name="Montero E."/>
            <person name="Harb O.S."/>
            <person name="Le Roch K.G."/>
            <person name="Mamoun C.B."/>
        </authorList>
    </citation>
    <scope>NUCLEOTIDE SEQUENCE</scope>
    <source>
        <strain evidence="5">WA1</strain>
    </source>
</reference>
<dbReference type="EMBL" id="JALLKP010000021">
    <property type="protein sequence ID" value="KAK2194955.1"/>
    <property type="molecule type" value="Genomic_DNA"/>
</dbReference>
<accession>A0AAD9PHU6</accession>
<evidence type="ECO:0000313" key="6">
    <source>
        <dbReference type="EMBL" id="KAK2198138.1"/>
    </source>
</evidence>
<keyword evidence="7" id="KW-1185">Reference proteome</keyword>
<evidence type="ECO:0000313" key="7">
    <source>
        <dbReference type="Proteomes" id="UP001214638"/>
    </source>
</evidence>
<dbReference type="EMBL" id="JALLKP010000001">
    <property type="protein sequence ID" value="KAK2198138.1"/>
    <property type="molecule type" value="Genomic_DNA"/>
</dbReference>
<organism evidence="5 7">
    <name type="scientific">Babesia duncani</name>
    <dbReference type="NCBI Taxonomy" id="323732"/>
    <lineage>
        <taxon>Eukaryota</taxon>
        <taxon>Sar</taxon>
        <taxon>Alveolata</taxon>
        <taxon>Apicomplexa</taxon>
        <taxon>Aconoidasida</taxon>
        <taxon>Piroplasmida</taxon>
        <taxon>Babesiidae</taxon>
        <taxon>Babesia</taxon>
    </lineage>
</organism>
<name>A0AAD9PHU6_9APIC</name>
<evidence type="ECO:0000256" key="2">
    <source>
        <dbReference type="ARBA" id="ARBA00022670"/>
    </source>
</evidence>
<dbReference type="GeneID" id="94335441"/>
<evidence type="ECO:0000256" key="1">
    <source>
        <dbReference type="ARBA" id="ARBA00008140"/>
    </source>
</evidence>